<evidence type="ECO:0000259" key="1">
    <source>
        <dbReference type="Pfam" id="PF06445"/>
    </source>
</evidence>
<name>A0ABQ5UKZ7_9HYPH</name>
<dbReference type="Gene3D" id="3.20.80.10">
    <property type="entry name" value="Regulatory factor, effector binding domain"/>
    <property type="match status" value="1"/>
</dbReference>
<evidence type="ECO:0000313" key="3">
    <source>
        <dbReference type="Proteomes" id="UP001161405"/>
    </source>
</evidence>
<organism evidence="2 3">
    <name type="scientific">Maritalea porphyrae</name>
    <dbReference type="NCBI Taxonomy" id="880732"/>
    <lineage>
        <taxon>Bacteria</taxon>
        <taxon>Pseudomonadati</taxon>
        <taxon>Pseudomonadota</taxon>
        <taxon>Alphaproteobacteria</taxon>
        <taxon>Hyphomicrobiales</taxon>
        <taxon>Devosiaceae</taxon>
        <taxon>Maritalea</taxon>
    </lineage>
</organism>
<dbReference type="EMBL" id="BSNI01000001">
    <property type="protein sequence ID" value="GLQ15807.1"/>
    <property type="molecule type" value="Genomic_DNA"/>
</dbReference>
<comment type="caution">
    <text evidence="2">The sequence shown here is derived from an EMBL/GenBank/DDBJ whole genome shotgun (WGS) entry which is preliminary data.</text>
</comment>
<sequence>MIDGDGGPVGESYPPAIAALYALSYGMKFFSKIEMEKDYVVGPLEGLWWADDMNTFITREKDQWKWTMMIRQPDWLLREHLDQVLATSIAKNNAKSEPPTTEAALRSVRLETFDEGDCVQVLHVGSYDDEGPILAQMHNEYISQNKMKMVGKHHEIYLSDPRKVTADKLKTILRQPVHLR</sequence>
<evidence type="ECO:0000313" key="2">
    <source>
        <dbReference type="EMBL" id="GLQ15807.1"/>
    </source>
</evidence>
<dbReference type="InterPro" id="IPR011256">
    <property type="entry name" value="Reg_factor_effector_dom_sf"/>
</dbReference>
<dbReference type="Pfam" id="PF06445">
    <property type="entry name" value="GyrI-like"/>
    <property type="match status" value="1"/>
</dbReference>
<reference evidence="2" key="2">
    <citation type="submission" date="2023-01" db="EMBL/GenBank/DDBJ databases">
        <title>Draft genome sequence of Maritalea porphyrae strain NBRC 107169.</title>
        <authorList>
            <person name="Sun Q."/>
            <person name="Mori K."/>
        </authorList>
    </citation>
    <scope>NUCLEOTIDE SEQUENCE</scope>
    <source>
        <strain evidence="2">NBRC 107169</strain>
    </source>
</reference>
<dbReference type="InterPro" id="IPR029442">
    <property type="entry name" value="GyrI-like"/>
</dbReference>
<keyword evidence="3" id="KW-1185">Reference proteome</keyword>
<dbReference type="Proteomes" id="UP001161405">
    <property type="component" value="Unassembled WGS sequence"/>
</dbReference>
<protein>
    <recommendedName>
        <fullName evidence="1">GyrI-like small molecule binding domain-containing protein</fullName>
    </recommendedName>
</protein>
<accession>A0ABQ5UKZ7</accession>
<gene>
    <name evidence="2" type="ORF">GCM10007879_00560</name>
</gene>
<proteinExistence type="predicted"/>
<dbReference type="SUPFAM" id="SSF55136">
    <property type="entry name" value="Probable bacterial effector-binding domain"/>
    <property type="match status" value="1"/>
</dbReference>
<reference evidence="2" key="1">
    <citation type="journal article" date="2014" name="Int. J. Syst. Evol. Microbiol.">
        <title>Complete genome of a new Firmicutes species belonging to the dominant human colonic microbiota ('Ruminococcus bicirculans') reveals two chromosomes and a selective capacity to utilize plant glucans.</title>
        <authorList>
            <consortium name="NISC Comparative Sequencing Program"/>
            <person name="Wegmann U."/>
            <person name="Louis P."/>
            <person name="Goesmann A."/>
            <person name="Henrissat B."/>
            <person name="Duncan S.H."/>
            <person name="Flint H.J."/>
        </authorList>
    </citation>
    <scope>NUCLEOTIDE SEQUENCE</scope>
    <source>
        <strain evidence="2">NBRC 107169</strain>
    </source>
</reference>
<feature type="domain" description="GyrI-like small molecule binding" evidence="1">
    <location>
        <begin position="30"/>
        <end position="173"/>
    </location>
</feature>